<evidence type="ECO:0000313" key="1">
    <source>
        <dbReference type="EMBL" id="JAD64902.1"/>
    </source>
</evidence>
<organism evidence="1">
    <name type="scientific">Arundo donax</name>
    <name type="common">Giant reed</name>
    <name type="synonym">Donax arundinaceus</name>
    <dbReference type="NCBI Taxonomy" id="35708"/>
    <lineage>
        <taxon>Eukaryota</taxon>
        <taxon>Viridiplantae</taxon>
        <taxon>Streptophyta</taxon>
        <taxon>Embryophyta</taxon>
        <taxon>Tracheophyta</taxon>
        <taxon>Spermatophyta</taxon>
        <taxon>Magnoliopsida</taxon>
        <taxon>Liliopsida</taxon>
        <taxon>Poales</taxon>
        <taxon>Poaceae</taxon>
        <taxon>PACMAD clade</taxon>
        <taxon>Arundinoideae</taxon>
        <taxon>Arundineae</taxon>
        <taxon>Arundo</taxon>
    </lineage>
</organism>
<proteinExistence type="predicted"/>
<reference evidence="1" key="2">
    <citation type="journal article" date="2015" name="Data Brief">
        <title>Shoot transcriptome of the giant reed, Arundo donax.</title>
        <authorList>
            <person name="Barrero R.A."/>
            <person name="Guerrero F.D."/>
            <person name="Moolhuijzen P."/>
            <person name="Goolsby J.A."/>
            <person name="Tidwell J."/>
            <person name="Bellgard S.E."/>
            <person name="Bellgard M.I."/>
        </authorList>
    </citation>
    <scope>NUCLEOTIDE SEQUENCE</scope>
    <source>
        <tissue evidence="1">Shoot tissue taken approximately 20 cm above the soil surface</tissue>
    </source>
</reference>
<dbReference type="EMBL" id="GBRH01232993">
    <property type="protein sequence ID" value="JAD64902.1"/>
    <property type="molecule type" value="Transcribed_RNA"/>
</dbReference>
<dbReference type="AlphaFoldDB" id="A0A0A9C045"/>
<sequence>MKPKSHSGEASKVVIYPVANVLLSMPYLQSSL</sequence>
<protein>
    <submittedName>
        <fullName evidence="1">Uncharacterized protein</fullName>
    </submittedName>
</protein>
<accession>A0A0A9C045</accession>
<name>A0A0A9C045_ARUDO</name>
<reference evidence="1" key="1">
    <citation type="submission" date="2014-09" db="EMBL/GenBank/DDBJ databases">
        <authorList>
            <person name="Magalhaes I.L.F."/>
            <person name="Oliveira U."/>
            <person name="Santos F.R."/>
            <person name="Vidigal T.H.D.A."/>
            <person name="Brescovit A.D."/>
            <person name="Santos A.J."/>
        </authorList>
    </citation>
    <scope>NUCLEOTIDE SEQUENCE</scope>
    <source>
        <tissue evidence="1">Shoot tissue taken approximately 20 cm above the soil surface</tissue>
    </source>
</reference>